<evidence type="ECO:0000256" key="1">
    <source>
        <dbReference type="ARBA" id="ARBA00004141"/>
    </source>
</evidence>
<comment type="caution">
    <text evidence="8">The sequence shown here is derived from an EMBL/GenBank/DDBJ whole genome shotgun (WGS) entry which is preliminary data.</text>
</comment>
<evidence type="ECO:0000313" key="9">
    <source>
        <dbReference type="Proteomes" id="UP000251960"/>
    </source>
</evidence>
<dbReference type="SUPFAM" id="SSF81338">
    <property type="entry name" value="Aquaporin-like"/>
    <property type="match status" value="1"/>
</dbReference>
<organism evidence="8 9">
    <name type="scientific">Zea mays</name>
    <name type="common">Maize</name>
    <dbReference type="NCBI Taxonomy" id="4577"/>
    <lineage>
        <taxon>Eukaryota</taxon>
        <taxon>Viridiplantae</taxon>
        <taxon>Streptophyta</taxon>
        <taxon>Embryophyta</taxon>
        <taxon>Tracheophyta</taxon>
        <taxon>Spermatophyta</taxon>
        <taxon>Magnoliopsida</taxon>
        <taxon>Liliopsida</taxon>
        <taxon>Poales</taxon>
        <taxon>Poaceae</taxon>
        <taxon>PACMAD clade</taxon>
        <taxon>Panicoideae</taxon>
        <taxon>Andropogonodae</taxon>
        <taxon>Andropogoneae</taxon>
        <taxon>Tripsacinae</taxon>
        <taxon>Zea</taxon>
    </lineage>
</organism>
<accession>A0A3L6GC47</accession>
<dbReference type="InterPro" id="IPR000425">
    <property type="entry name" value="MIP"/>
</dbReference>
<dbReference type="GO" id="GO:0015267">
    <property type="term" value="F:channel activity"/>
    <property type="evidence" value="ECO:0007669"/>
    <property type="project" value="InterPro"/>
</dbReference>
<keyword evidence="6" id="KW-0813">Transport</keyword>
<keyword evidence="4 7" id="KW-1133">Transmembrane helix</keyword>
<comment type="subcellular location">
    <subcellularLocation>
        <location evidence="1">Membrane</location>
        <topology evidence="1">Multi-pass membrane protein</topology>
    </subcellularLocation>
</comment>
<sequence>MNWCSDPTDERCVCMRCRPSTGPSMNPARTIGAALATGKYKDIWVYLLAPPLGAIAGAATYTLIKP</sequence>
<protein>
    <submittedName>
        <fullName evidence="8">Aquaporin NIP3-3</fullName>
    </submittedName>
</protein>
<evidence type="ECO:0000256" key="3">
    <source>
        <dbReference type="ARBA" id="ARBA00022737"/>
    </source>
</evidence>
<evidence type="ECO:0000256" key="6">
    <source>
        <dbReference type="RuleBase" id="RU000477"/>
    </source>
</evidence>
<dbReference type="PRINTS" id="PR00783">
    <property type="entry name" value="MINTRINSICP"/>
</dbReference>
<dbReference type="InterPro" id="IPR034294">
    <property type="entry name" value="Aquaporin_transptr"/>
</dbReference>
<dbReference type="PANTHER" id="PTHR45724">
    <property type="entry name" value="AQUAPORIN NIP2-1"/>
    <property type="match status" value="1"/>
</dbReference>
<dbReference type="PANTHER" id="PTHR45724:SF15">
    <property type="entry name" value="OS08G0151900 PROTEIN"/>
    <property type="match status" value="1"/>
</dbReference>
<keyword evidence="3" id="KW-0677">Repeat</keyword>
<name>A0A3L6GC47_MAIZE</name>
<comment type="similarity">
    <text evidence="6">Belongs to the MIP/aquaporin (TC 1.A.8) family.</text>
</comment>
<dbReference type="GO" id="GO:0016020">
    <property type="term" value="C:membrane"/>
    <property type="evidence" value="ECO:0007669"/>
    <property type="project" value="UniProtKB-SubCell"/>
</dbReference>
<keyword evidence="5 7" id="KW-0472">Membrane</keyword>
<dbReference type="AlphaFoldDB" id="A0A3L6GC47"/>
<feature type="transmembrane region" description="Helical" evidence="7">
    <location>
        <begin position="43"/>
        <end position="64"/>
    </location>
</feature>
<dbReference type="Proteomes" id="UP000251960">
    <property type="component" value="Chromosome 10"/>
</dbReference>
<evidence type="ECO:0000256" key="2">
    <source>
        <dbReference type="ARBA" id="ARBA00022692"/>
    </source>
</evidence>
<keyword evidence="2 6" id="KW-0812">Transmembrane</keyword>
<dbReference type="InterPro" id="IPR023271">
    <property type="entry name" value="Aquaporin-like"/>
</dbReference>
<gene>
    <name evidence="8" type="primary">NIP3-3_0</name>
    <name evidence="8" type="ORF">Zm00014a_029010</name>
</gene>
<evidence type="ECO:0000256" key="7">
    <source>
        <dbReference type="SAM" id="Phobius"/>
    </source>
</evidence>
<evidence type="ECO:0000313" key="8">
    <source>
        <dbReference type="EMBL" id="PWZ46102.1"/>
    </source>
</evidence>
<proteinExistence type="inferred from homology"/>
<dbReference type="Pfam" id="PF00230">
    <property type="entry name" value="MIP"/>
    <property type="match status" value="1"/>
</dbReference>
<reference evidence="8 9" key="1">
    <citation type="journal article" date="2018" name="Nat. Genet.">
        <title>Extensive intraspecific gene order and gene structural variations between Mo17 and other maize genomes.</title>
        <authorList>
            <person name="Sun S."/>
            <person name="Zhou Y."/>
            <person name="Chen J."/>
            <person name="Shi J."/>
            <person name="Zhao H."/>
            <person name="Zhao H."/>
            <person name="Song W."/>
            <person name="Zhang M."/>
            <person name="Cui Y."/>
            <person name="Dong X."/>
            <person name="Liu H."/>
            <person name="Ma X."/>
            <person name="Jiao Y."/>
            <person name="Wang B."/>
            <person name="Wei X."/>
            <person name="Stein J.C."/>
            <person name="Glaubitz J.C."/>
            <person name="Lu F."/>
            <person name="Yu G."/>
            <person name="Liang C."/>
            <person name="Fengler K."/>
            <person name="Li B."/>
            <person name="Rafalski A."/>
            <person name="Schnable P.S."/>
            <person name="Ware D.H."/>
            <person name="Buckler E.S."/>
            <person name="Lai J."/>
        </authorList>
    </citation>
    <scope>NUCLEOTIDE SEQUENCE [LARGE SCALE GENOMIC DNA]</scope>
    <source>
        <strain evidence="9">cv. Missouri 17</strain>
        <tissue evidence="8">Seedling</tissue>
    </source>
</reference>
<dbReference type="Gene3D" id="1.20.1080.10">
    <property type="entry name" value="Glycerol uptake facilitator protein"/>
    <property type="match status" value="1"/>
</dbReference>
<dbReference type="EMBL" id="NCVQ01000002">
    <property type="protein sequence ID" value="PWZ46102.1"/>
    <property type="molecule type" value="Genomic_DNA"/>
</dbReference>
<evidence type="ECO:0000256" key="4">
    <source>
        <dbReference type="ARBA" id="ARBA00022989"/>
    </source>
</evidence>
<evidence type="ECO:0000256" key="5">
    <source>
        <dbReference type="ARBA" id="ARBA00023136"/>
    </source>
</evidence>